<organism evidence="4 5">
    <name type="scientific">Brassica napus</name>
    <name type="common">Rape</name>
    <dbReference type="NCBI Taxonomy" id="3708"/>
    <lineage>
        <taxon>Eukaryota</taxon>
        <taxon>Viridiplantae</taxon>
        <taxon>Streptophyta</taxon>
        <taxon>Embryophyta</taxon>
        <taxon>Tracheophyta</taxon>
        <taxon>Spermatophyta</taxon>
        <taxon>Magnoliopsida</taxon>
        <taxon>eudicotyledons</taxon>
        <taxon>Gunneridae</taxon>
        <taxon>Pentapetalae</taxon>
        <taxon>rosids</taxon>
        <taxon>malvids</taxon>
        <taxon>Brassicales</taxon>
        <taxon>Brassicaceae</taxon>
        <taxon>Brassiceae</taxon>
        <taxon>Brassica</taxon>
    </lineage>
</organism>
<comment type="similarity">
    <text evidence="1">Belongs to the cytochrome P450 family.</text>
</comment>
<evidence type="ECO:0000256" key="2">
    <source>
        <dbReference type="ARBA" id="ARBA00022723"/>
    </source>
</evidence>
<dbReference type="Pfam" id="PF00067">
    <property type="entry name" value="p450"/>
    <property type="match status" value="1"/>
</dbReference>
<dbReference type="Gene3D" id="1.10.630.10">
    <property type="entry name" value="Cytochrome P450"/>
    <property type="match status" value="1"/>
</dbReference>
<name>A0ABQ8D1Y8_BRANA</name>
<evidence type="ECO:0000256" key="3">
    <source>
        <dbReference type="ARBA" id="ARBA00023004"/>
    </source>
</evidence>
<gene>
    <name evidence="4" type="ORF">HID58_023390</name>
</gene>
<reference evidence="4 5" key="1">
    <citation type="submission" date="2021-05" db="EMBL/GenBank/DDBJ databases">
        <title>Genome Assembly of Synthetic Allotetraploid Brassica napus Reveals Homoeologous Exchanges between Subgenomes.</title>
        <authorList>
            <person name="Davis J.T."/>
        </authorList>
    </citation>
    <scope>NUCLEOTIDE SEQUENCE [LARGE SCALE GENOMIC DNA]</scope>
    <source>
        <strain evidence="5">cv. Da-Ae</strain>
        <tissue evidence="4">Seedling</tissue>
    </source>
</reference>
<evidence type="ECO:0000256" key="1">
    <source>
        <dbReference type="ARBA" id="ARBA00010617"/>
    </source>
</evidence>
<dbReference type="InterPro" id="IPR001128">
    <property type="entry name" value="Cyt_P450"/>
</dbReference>
<dbReference type="PANTHER" id="PTHR47955">
    <property type="entry name" value="CYTOCHROME P450 FAMILY 71 PROTEIN"/>
    <property type="match status" value="1"/>
</dbReference>
<sequence length="368" mass="41858">MEMMLISVCLAIFLAFLFLKPLFTRTTTTTKLKLPPSPWRLPVIGNLHQLSLHPHRSLHSLSLRSGPLMLLHFGCVPTIVVSSADVAHDVLKTHDLNFSNRPRTRTVEKLFKGTEIAFAPYGEYWRQMKSICVMNLLTNKTIRSFENIRAEEINLLMGKLAKASSSSSPVNLSKLFIIVLGKKYSTEGGEYISQSVVRKFTEGGYVVRGSANNFYTIRVDNDRVFETSRVLINIWANPKRRFSLGTRCRRVKAREAFRYGCRFSRTKSKVYSIWMREKAMSWKWICSSLGGSHIGQPNFQGQNLKEKNMSWKWICSSFLVEVTLANLVKRFDWKVDVGAMGDDKPDVAEANGIDVCRKYPLIVCPSSA</sequence>
<dbReference type="PANTHER" id="PTHR47955:SF15">
    <property type="entry name" value="CYTOCHROME P450 71A2-LIKE"/>
    <property type="match status" value="1"/>
</dbReference>
<comment type="caution">
    <text evidence="4">The sequence shown here is derived from an EMBL/GenBank/DDBJ whole genome shotgun (WGS) entry which is preliminary data.</text>
</comment>
<keyword evidence="5" id="KW-1185">Reference proteome</keyword>
<dbReference type="EMBL" id="JAGKQM010000006">
    <property type="protein sequence ID" value="KAH0923372.1"/>
    <property type="molecule type" value="Genomic_DNA"/>
</dbReference>
<dbReference type="Proteomes" id="UP000824890">
    <property type="component" value="Unassembled WGS sequence"/>
</dbReference>
<protein>
    <recommendedName>
        <fullName evidence="6">Cytochrome P450</fullName>
    </recommendedName>
</protein>
<dbReference type="InterPro" id="IPR036396">
    <property type="entry name" value="Cyt_P450_sf"/>
</dbReference>
<accession>A0ABQ8D1Y8</accession>
<evidence type="ECO:0000313" key="5">
    <source>
        <dbReference type="Proteomes" id="UP000824890"/>
    </source>
</evidence>
<keyword evidence="3" id="KW-0408">Iron</keyword>
<dbReference type="SUPFAM" id="SSF48264">
    <property type="entry name" value="Cytochrome P450"/>
    <property type="match status" value="1"/>
</dbReference>
<proteinExistence type="inferred from homology"/>
<evidence type="ECO:0008006" key="6">
    <source>
        <dbReference type="Google" id="ProtNLM"/>
    </source>
</evidence>
<evidence type="ECO:0000313" key="4">
    <source>
        <dbReference type="EMBL" id="KAH0923372.1"/>
    </source>
</evidence>
<keyword evidence="2" id="KW-0479">Metal-binding</keyword>